<sequence>MEKRIEELEKQLAEKDKSASYAIEDGIPTLRKHNGEIIFRLGKI</sequence>
<dbReference type="EMBL" id="FTLG01000230">
    <property type="protein sequence ID" value="SIP74759.1"/>
    <property type="molecule type" value="Genomic_DNA"/>
</dbReference>
<evidence type="ECO:0000313" key="2">
    <source>
        <dbReference type="EMBL" id="SIP74759.1"/>
    </source>
</evidence>
<organism evidence="2 3">
    <name type="scientific">Xenorhabdus innexi</name>
    <dbReference type="NCBI Taxonomy" id="290109"/>
    <lineage>
        <taxon>Bacteria</taxon>
        <taxon>Pseudomonadati</taxon>
        <taxon>Pseudomonadota</taxon>
        <taxon>Gammaproteobacteria</taxon>
        <taxon>Enterobacterales</taxon>
        <taxon>Morganellaceae</taxon>
        <taxon>Xenorhabdus</taxon>
    </lineage>
</organism>
<dbReference type="AlphaFoldDB" id="A0A1N6N139"/>
<dbReference type="Proteomes" id="UP000196435">
    <property type="component" value="Unassembled WGS sequence"/>
</dbReference>
<name>A0A1N6N139_9GAMM</name>
<evidence type="ECO:0000313" key="4">
    <source>
        <dbReference type="Proteomes" id="UP000224871"/>
    </source>
</evidence>
<keyword evidence="4" id="KW-1185">Reference proteome</keyword>
<proteinExistence type="predicted"/>
<reference evidence="1 4" key="3">
    <citation type="journal article" date="2017" name="Nat. Microbiol.">
        <title>Natural product diversity associated with the nematode symbionts Photorhabdus and Xenorhabdus.</title>
        <authorList>
            <person name="Tobias N.J."/>
            <person name="Wolff H."/>
            <person name="Djahanschiri B."/>
            <person name="Grundmann F."/>
            <person name="Kronenwerth M."/>
            <person name="Shi Y.M."/>
            <person name="Simonyi S."/>
            <person name="Grun P."/>
            <person name="Shapiro-Ilan D."/>
            <person name="Pidot S.J."/>
            <person name="Stinear T.P."/>
            <person name="Ebersberger I."/>
            <person name="Bode H.B."/>
        </authorList>
    </citation>
    <scope>NUCLEOTIDE SEQUENCE [LARGE SCALE GENOMIC DNA]</scope>
    <source>
        <strain evidence="1 4">DSM 16336</strain>
    </source>
</reference>
<protein>
    <submittedName>
        <fullName evidence="2">Uncharacterized protein</fullName>
    </submittedName>
</protein>
<dbReference type="EMBL" id="NIBU01000039">
    <property type="protein sequence ID" value="PHM31308.1"/>
    <property type="molecule type" value="Genomic_DNA"/>
</dbReference>
<reference evidence="2" key="2">
    <citation type="submission" date="2016-12" db="EMBL/GenBank/DDBJ databases">
        <authorList>
            <person name="Song W.-J."/>
            <person name="Kurnit D.M."/>
        </authorList>
    </citation>
    <scope>NUCLEOTIDE SEQUENCE [LARGE SCALE GENOMIC DNA]</scope>
    <source>
        <strain evidence="2">HGB1681</strain>
    </source>
</reference>
<evidence type="ECO:0000313" key="1">
    <source>
        <dbReference type="EMBL" id="PHM31308.1"/>
    </source>
</evidence>
<accession>A0A1N6N139</accession>
<dbReference type="Proteomes" id="UP000224871">
    <property type="component" value="Unassembled WGS sequence"/>
</dbReference>
<evidence type="ECO:0000313" key="3">
    <source>
        <dbReference type="Proteomes" id="UP000196435"/>
    </source>
</evidence>
<gene>
    <name evidence="1" type="ORF">Xinn_02854</name>
    <name evidence="2" type="ORF">XIS1_840028</name>
</gene>
<reference evidence="3" key="1">
    <citation type="submission" date="2016-12" db="EMBL/GenBank/DDBJ databases">
        <authorList>
            <person name="Gaudriault S."/>
        </authorList>
    </citation>
    <scope>NUCLEOTIDE SEQUENCE [LARGE SCALE GENOMIC DNA]</scope>
    <source>
        <strain evidence="3">HGB1681 (deposited as PTA-6826 in the American Type Culture Collection)</strain>
    </source>
</reference>